<protein>
    <submittedName>
        <fullName evidence="2">Uncharacterized protein</fullName>
    </submittedName>
</protein>
<gene>
    <name evidence="2" type="ORF">FN846DRAFT_913392</name>
</gene>
<feature type="compositionally biased region" description="Basic and acidic residues" evidence="1">
    <location>
        <begin position="93"/>
        <end position="108"/>
    </location>
</feature>
<accession>A0A5J5EGV9</accession>
<dbReference type="InParanoid" id="A0A5J5EGV9"/>
<comment type="caution">
    <text evidence="2">The sequence shown here is derived from an EMBL/GenBank/DDBJ whole genome shotgun (WGS) entry which is preliminary data.</text>
</comment>
<dbReference type="EMBL" id="VXIS01000377">
    <property type="protein sequence ID" value="KAA8894008.1"/>
    <property type="molecule type" value="Genomic_DNA"/>
</dbReference>
<feature type="compositionally biased region" description="Basic and acidic residues" evidence="1">
    <location>
        <begin position="115"/>
        <end position="144"/>
    </location>
</feature>
<evidence type="ECO:0000313" key="2">
    <source>
        <dbReference type="EMBL" id="KAA8894008.1"/>
    </source>
</evidence>
<dbReference type="AlphaFoldDB" id="A0A5J5EGV9"/>
<dbReference type="Proteomes" id="UP000326924">
    <property type="component" value="Unassembled WGS sequence"/>
</dbReference>
<name>A0A5J5EGV9_9PEZI</name>
<organism evidence="2 3">
    <name type="scientific">Sphaerosporella brunnea</name>
    <dbReference type="NCBI Taxonomy" id="1250544"/>
    <lineage>
        <taxon>Eukaryota</taxon>
        <taxon>Fungi</taxon>
        <taxon>Dikarya</taxon>
        <taxon>Ascomycota</taxon>
        <taxon>Pezizomycotina</taxon>
        <taxon>Pezizomycetes</taxon>
        <taxon>Pezizales</taxon>
        <taxon>Pyronemataceae</taxon>
        <taxon>Sphaerosporella</taxon>
    </lineage>
</organism>
<sequence length="165" mass="18479">MAVNKSRKRAGKRAIAPPQPVVCPIVPGGHKETVGTDWCPVEECPVTFASKNNEQAITIHVKAIVKKGKAYYADKKKGVGFWDAHNKYYEDKMEQGASTEAKKQERQGKYRKKHREEIGERVKLSQDRAKAKEQVEEAKAKGEEPGDLEVIAQEILKKRKGNPAV</sequence>
<reference evidence="2 3" key="1">
    <citation type="submission" date="2019-09" db="EMBL/GenBank/DDBJ databases">
        <title>Draft genome of the ectomycorrhizal ascomycete Sphaerosporella brunnea.</title>
        <authorList>
            <consortium name="DOE Joint Genome Institute"/>
            <person name="Benucci G.M."/>
            <person name="Marozzi G."/>
            <person name="Antonielli L."/>
            <person name="Sanchez S."/>
            <person name="Marco P."/>
            <person name="Wang X."/>
            <person name="Falini L.B."/>
            <person name="Barry K."/>
            <person name="Haridas S."/>
            <person name="Lipzen A."/>
            <person name="Labutti K."/>
            <person name="Grigoriev I.V."/>
            <person name="Murat C."/>
            <person name="Martin F."/>
            <person name="Albertini E."/>
            <person name="Donnini D."/>
            <person name="Bonito G."/>
        </authorList>
    </citation>
    <scope>NUCLEOTIDE SEQUENCE [LARGE SCALE GENOMIC DNA]</scope>
    <source>
        <strain evidence="2 3">Sb_GMNB300</strain>
    </source>
</reference>
<keyword evidence="3" id="KW-1185">Reference proteome</keyword>
<proteinExistence type="predicted"/>
<feature type="region of interest" description="Disordered" evidence="1">
    <location>
        <begin position="93"/>
        <end position="144"/>
    </location>
</feature>
<evidence type="ECO:0000256" key="1">
    <source>
        <dbReference type="SAM" id="MobiDB-lite"/>
    </source>
</evidence>
<evidence type="ECO:0000313" key="3">
    <source>
        <dbReference type="Proteomes" id="UP000326924"/>
    </source>
</evidence>